<gene>
    <name evidence="1" type="ORF">Hs30E_15030</name>
</gene>
<dbReference type="InterPro" id="IPR029058">
    <property type="entry name" value="AB_hydrolase_fold"/>
</dbReference>
<organism evidence="1 2">
    <name type="scientific">Pseudolactococcus hodotermopsidis</name>
    <dbReference type="NCBI Taxonomy" id="2709157"/>
    <lineage>
        <taxon>Bacteria</taxon>
        <taxon>Bacillati</taxon>
        <taxon>Bacillota</taxon>
        <taxon>Bacilli</taxon>
        <taxon>Lactobacillales</taxon>
        <taxon>Streptococcaceae</taxon>
        <taxon>Pseudolactococcus</taxon>
    </lineage>
</organism>
<dbReference type="SUPFAM" id="SSF53474">
    <property type="entry name" value="alpha/beta-Hydrolases"/>
    <property type="match status" value="1"/>
</dbReference>
<dbReference type="Proteomes" id="UP000480303">
    <property type="component" value="Unassembled WGS sequence"/>
</dbReference>
<keyword evidence="2" id="KW-1185">Reference proteome</keyword>
<dbReference type="RefSeq" id="WP_172209389.1">
    <property type="nucleotide sequence ID" value="NZ_BLLI01000048.1"/>
</dbReference>
<dbReference type="NCBIfam" id="NF033892">
    <property type="entry name" value="XcbB_CpsF_sero"/>
    <property type="match status" value="1"/>
</dbReference>
<evidence type="ECO:0000313" key="2">
    <source>
        <dbReference type="Proteomes" id="UP000480303"/>
    </source>
</evidence>
<reference evidence="1 2" key="1">
    <citation type="submission" date="2020-02" db="EMBL/GenBank/DDBJ databases">
        <title>Draft genome sequence of Lactococcus sp. Hs30E4-3.</title>
        <authorList>
            <person name="Noda S."/>
            <person name="Yuki M."/>
            <person name="Ohkuma M."/>
        </authorList>
    </citation>
    <scope>NUCLEOTIDE SEQUENCE [LARGE SCALE GENOMIC DNA]</scope>
    <source>
        <strain evidence="1 2">Hs30E4-3</strain>
    </source>
</reference>
<comment type="caution">
    <text evidence="1">The sequence shown here is derived from an EMBL/GenBank/DDBJ whole genome shotgun (WGS) entry which is preliminary data.</text>
</comment>
<evidence type="ECO:0000313" key="1">
    <source>
        <dbReference type="EMBL" id="GFH42952.1"/>
    </source>
</evidence>
<evidence type="ECO:0008006" key="3">
    <source>
        <dbReference type="Google" id="ProtNLM"/>
    </source>
</evidence>
<proteinExistence type="predicted"/>
<protein>
    <recommendedName>
        <fullName evidence="3">Accessory Sec system protein Asp2</fullName>
    </recommendedName>
</protein>
<dbReference type="AlphaFoldDB" id="A0A6A0BC72"/>
<name>A0A6A0BC72_9LACT</name>
<accession>A0A6A0BC72</accession>
<sequence length="567" mass="64712">MKEEFWESFSPDFGDLSTFKPIYQENNQKLKEYARQGYTIDGYENGSYHFVKLEALDFGHQKKGRLQYKITSSTNNFQYFPNKLVVLFPYQDSTITTSASHRMFLNGEVFPGLEQSVPRNTYILTLADVNCITGSFFLNTESYPDYIAEVQTLIKEVCENLGVIKENVVLIGSSRGGVGALLHALVGDYAAVVNDPAISLIYAHNNDEYFLGDMISDDLTESLVPYFRHDSVEKKITIISSDTSKIFWSYLQKLQDSRIKIINVDIKHRHKNGFSHHSTITGGMIPYYLSQVNEQLLKNDLAIVEPPTENLPVERFDIGMPMVNRWFDIVYQNDVLTLTRTAVVSQGDQFNFILKKAFQMGQEYEIEVDIITEKPVHFIASNALNHGQGFVAEQTTKKIIFNSNNCWALVGISPETIETGQKIVIKQFKIRQISDADKFDFSIPHVNQRHFWKQMATEFLASYLYYREGSPARLNFAFSSRFSHEKARYSVTLTVQVSNDVEKFGLLGFASNRVSRLSEKDIRKDELATLSMIIDFRKRDWTGIGISSQGVALNTKIDIVEISITKL</sequence>
<dbReference type="EMBL" id="BLLI01000048">
    <property type="protein sequence ID" value="GFH42952.1"/>
    <property type="molecule type" value="Genomic_DNA"/>
</dbReference>